<dbReference type="SUPFAM" id="SSF52540">
    <property type="entry name" value="P-loop containing nucleoside triphosphate hydrolases"/>
    <property type="match status" value="1"/>
</dbReference>
<dbReference type="SUPFAM" id="SSF160246">
    <property type="entry name" value="EspE N-terminal domain-like"/>
    <property type="match status" value="1"/>
</dbReference>
<dbReference type="AlphaFoldDB" id="A0A6J4IR85"/>
<dbReference type="Gene3D" id="3.40.50.300">
    <property type="entry name" value="P-loop containing nucleotide triphosphate hydrolases"/>
    <property type="match status" value="1"/>
</dbReference>
<dbReference type="InterPro" id="IPR027417">
    <property type="entry name" value="P-loop_NTPase"/>
</dbReference>
<dbReference type="EMBL" id="CADCTG010000192">
    <property type="protein sequence ID" value="CAA9259427.1"/>
    <property type="molecule type" value="Genomic_DNA"/>
</dbReference>
<name>A0A6J4IR85_9PROT</name>
<gene>
    <name evidence="2" type="ORF">AVDCRST_MAG08-2607</name>
</gene>
<accession>A0A6J4IR85</accession>
<reference evidence="2" key="1">
    <citation type="submission" date="2020-02" db="EMBL/GenBank/DDBJ databases">
        <authorList>
            <person name="Meier V. D."/>
        </authorList>
    </citation>
    <scope>NUCLEOTIDE SEQUENCE</scope>
    <source>
        <strain evidence="2">AVDCRST_MAG08</strain>
    </source>
</reference>
<evidence type="ECO:0000313" key="2">
    <source>
        <dbReference type="EMBL" id="CAA9259427.1"/>
    </source>
</evidence>
<evidence type="ECO:0000259" key="1">
    <source>
        <dbReference type="SMART" id="SM00382"/>
    </source>
</evidence>
<proteinExistence type="predicted"/>
<dbReference type="SMART" id="SM00382">
    <property type="entry name" value="AAA"/>
    <property type="match status" value="1"/>
</dbReference>
<feature type="domain" description="AAA+ ATPase" evidence="1">
    <location>
        <begin position="200"/>
        <end position="394"/>
    </location>
</feature>
<organism evidence="2">
    <name type="scientific">uncultured Acetobacteraceae bacterium</name>
    <dbReference type="NCBI Taxonomy" id="169975"/>
    <lineage>
        <taxon>Bacteria</taxon>
        <taxon>Pseudomonadati</taxon>
        <taxon>Pseudomonadota</taxon>
        <taxon>Alphaproteobacteria</taxon>
        <taxon>Acetobacterales</taxon>
        <taxon>Acetobacteraceae</taxon>
        <taxon>environmental samples</taxon>
    </lineage>
</organism>
<sequence>MLLGELFTMNGLVTPDDIAFALEEQRERGGLLGEILVSAGRLSREALAETVAAFPAAPSSLEDTGLALPDLMNLLTKVLQSGTVDTVAKAADVLRLPSRLVQNLVDEAKTRKLVEILAAATLTGRPRIALTAAGREWAQQAFELNAYVGPAPVPLADYIARIKRQSIGDERVPPEAVAKSLAGLVTSDDLVSQVGPAVNSGRPILLYGPPGNGKTTVAERIGSVFSSMIYVPHCFEVSGQIVKVYDPDIHREVASAASDPNHAGSIRAAGFDRRWVPCRRPFVVTGGELTLEMLDLSFNPLAKFYEAPLHVKALNGTFLIDDFGRQLVSPEALLNRWIVPLESRKDFMKLHTGKSFSLPFDELVIFSTNMPPGQLMDPAFLRRIPYKIEVTGPSPAEFGEIFRAVARGRGVVAPDDAIAFVVSELTERHGVALASYQPGFIVGQVLAACKYRGVAPVCEPGVLAFAIGNLHPKEDPKGYGMAARKD</sequence>
<dbReference type="InterPro" id="IPR003593">
    <property type="entry name" value="AAA+_ATPase"/>
</dbReference>
<dbReference type="InterPro" id="IPR037257">
    <property type="entry name" value="T2SS_E_N_sf"/>
</dbReference>
<protein>
    <submittedName>
        <fullName evidence="2">Predicted ATPase with chaperone activity, associated with Flp pilus assembly</fullName>
    </submittedName>
</protein>